<dbReference type="Gene3D" id="3.40.50.300">
    <property type="entry name" value="P-loop containing nucleotide triphosphate hydrolases"/>
    <property type="match status" value="1"/>
</dbReference>
<gene>
    <name evidence="2" type="ORF">RM423_19730</name>
</gene>
<dbReference type="SUPFAM" id="SSF52540">
    <property type="entry name" value="P-loop containing nucleoside triphosphate hydrolases"/>
    <property type="match status" value="1"/>
</dbReference>
<dbReference type="RefSeq" id="WP_311424759.1">
    <property type="nucleotide sequence ID" value="NZ_JAVREH010000045.1"/>
</dbReference>
<keyword evidence="3" id="KW-1185">Reference proteome</keyword>
<protein>
    <recommendedName>
        <fullName evidence="4">MinD-like ATPase involved in chromosome partitioning or flagellar assembly</fullName>
    </recommendedName>
</protein>
<evidence type="ECO:0000313" key="3">
    <source>
        <dbReference type="Proteomes" id="UP001183176"/>
    </source>
</evidence>
<dbReference type="InterPro" id="IPR027417">
    <property type="entry name" value="P-loop_NTPase"/>
</dbReference>
<dbReference type="EMBL" id="JAVREH010000045">
    <property type="protein sequence ID" value="MDT0263613.1"/>
    <property type="molecule type" value="Genomic_DNA"/>
</dbReference>
<evidence type="ECO:0008006" key="4">
    <source>
        <dbReference type="Google" id="ProtNLM"/>
    </source>
</evidence>
<name>A0ABU2JF42_9ACTN</name>
<evidence type="ECO:0000256" key="1">
    <source>
        <dbReference type="SAM" id="MobiDB-lite"/>
    </source>
</evidence>
<proteinExistence type="predicted"/>
<feature type="region of interest" description="Disordered" evidence="1">
    <location>
        <begin position="246"/>
        <end position="292"/>
    </location>
</feature>
<sequence>MKARMLIVLGSVKGSPGVSTFCLALAARWPGAAKRVLVECDPAGGDLAARYDLALSPGLVSLAAARRGSGAATGADGESLWSHTQVLPGGLRVLVAPPGGEQARAALASLAGTGAHPLEQAAGDPGLVVIADAGRLDAGSAALGLVRAADQLLLLSHATASDLAHLAARIDEVSGWSGRAGLLLVGGGYPDAEVARELGMSVMARIPTDPVEAATLNGRTPPRRRPFTRATLSRTAGQVATVLATSRQLLSRPEPSTAADADIPVPGEPSSPGVAEPAPSTVASPVLNGRLP</sequence>
<organism evidence="2 3">
    <name type="scientific">Jatrophihabitans lederbergiae</name>
    <dbReference type="NCBI Taxonomy" id="3075547"/>
    <lineage>
        <taxon>Bacteria</taxon>
        <taxon>Bacillati</taxon>
        <taxon>Actinomycetota</taxon>
        <taxon>Actinomycetes</taxon>
        <taxon>Jatrophihabitantales</taxon>
        <taxon>Jatrophihabitantaceae</taxon>
        <taxon>Jatrophihabitans</taxon>
    </lineage>
</organism>
<evidence type="ECO:0000313" key="2">
    <source>
        <dbReference type="EMBL" id="MDT0263613.1"/>
    </source>
</evidence>
<dbReference type="Proteomes" id="UP001183176">
    <property type="component" value="Unassembled WGS sequence"/>
</dbReference>
<reference evidence="3" key="1">
    <citation type="submission" date="2023-07" db="EMBL/GenBank/DDBJ databases">
        <title>30 novel species of actinomycetes from the DSMZ collection.</title>
        <authorList>
            <person name="Nouioui I."/>
        </authorList>
    </citation>
    <scope>NUCLEOTIDE SEQUENCE [LARGE SCALE GENOMIC DNA]</scope>
    <source>
        <strain evidence="3">DSM 44399</strain>
    </source>
</reference>
<comment type="caution">
    <text evidence="2">The sequence shown here is derived from an EMBL/GenBank/DDBJ whole genome shotgun (WGS) entry which is preliminary data.</text>
</comment>
<accession>A0ABU2JF42</accession>